<evidence type="ECO:0000256" key="1">
    <source>
        <dbReference type="ARBA" id="ARBA00001974"/>
    </source>
</evidence>
<evidence type="ECO:0000259" key="7">
    <source>
        <dbReference type="PROSITE" id="PS51387"/>
    </source>
</evidence>
<organism evidence="8 9">
    <name type="scientific">Carya illinoinensis</name>
    <name type="common">Pecan</name>
    <dbReference type="NCBI Taxonomy" id="32201"/>
    <lineage>
        <taxon>Eukaryota</taxon>
        <taxon>Viridiplantae</taxon>
        <taxon>Streptophyta</taxon>
        <taxon>Embryophyta</taxon>
        <taxon>Tracheophyta</taxon>
        <taxon>Spermatophyta</taxon>
        <taxon>Magnoliopsida</taxon>
        <taxon>eudicotyledons</taxon>
        <taxon>Gunneridae</taxon>
        <taxon>Pentapetalae</taxon>
        <taxon>rosids</taxon>
        <taxon>fabids</taxon>
        <taxon>Fagales</taxon>
        <taxon>Juglandaceae</taxon>
        <taxon>Carya</taxon>
    </lineage>
</organism>
<dbReference type="InterPro" id="IPR051264">
    <property type="entry name" value="FAD-oxidored/transferase_4"/>
</dbReference>
<dbReference type="Proteomes" id="UP000811246">
    <property type="component" value="Chromosome 7"/>
</dbReference>
<evidence type="ECO:0000256" key="4">
    <source>
        <dbReference type="ARBA" id="ARBA00022827"/>
    </source>
</evidence>
<dbReference type="EC" id="1.1.99.39" evidence="6"/>
<name>A0A922EIY6_CARIL</name>
<evidence type="ECO:0000256" key="6">
    <source>
        <dbReference type="ARBA" id="ARBA00039003"/>
    </source>
</evidence>
<feature type="domain" description="FAD-binding PCMH-type" evidence="7">
    <location>
        <begin position="1"/>
        <end position="126"/>
    </location>
</feature>
<dbReference type="Pfam" id="PF02913">
    <property type="entry name" value="FAD-oxidase_C"/>
    <property type="match status" value="1"/>
</dbReference>
<dbReference type="GO" id="GO:0005739">
    <property type="term" value="C:mitochondrion"/>
    <property type="evidence" value="ECO:0007669"/>
    <property type="project" value="TreeGrafter"/>
</dbReference>
<dbReference type="FunFam" id="3.30.70.2740:FF:000002">
    <property type="entry name" value="D-2-hydroxyglutarate dehydrogenase mitochondrial"/>
    <property type="match status" value="1"/>
</dbReference>
<comment type="similarity">
    <text evidence="2">Belongs to the FAD-binding oxidoreductase/transferase type 4 family.</text>
</comment>
<sequence length="377" mass="41347">MASMKNVVSFDEVSGILVCEAGCILENLISFLDNQGFVMPLDLGAKGSCQIGGNVSTNAGGLRLVRYGSLHGNVLGIEVVLANGDVLDMLGTLRKDNTGYDLKHLFIGSEGSLGIITKVSILTPPKLSSVNLAFLACKDYSSCQKLLLEAKRRLGEVLSAFEFLDNQSLDLVLNHLEGVRNPLPPSMHNFYVLIETTGSDESYDKEKLEAFLLRSMEGGLISDGVLAQDINQASSFWRIREGVAEALMKAGAVYKYDLSLPVEKMYNLVEEMRIRLGDSSKVIGYGHLGDGNLHLNISTPQYDDMILAQIEPFVYEWTSKHRGSISAEHGLGLMKANKIFYSKSRESVQLMASIKKLMDPNGILNPYKVLPHSLSYS</sequence>
<dbReference type="Pfam" id="PF01565">
    <property type="entry name" value="FAD_binding_4"/>
    <property type="match status" value="1"/>
</dbReference>
<dbReference type="InterPro" id="IPR016166">
    <property type="entry name" value="FAD-bd_PCMH"/>
</dbReference>
<comment type="cofactor">
    <cofactor evidence="1">
        <name>FAD</name>
        <dbReference type="ChEBI" id="CHEBI:57692"/>
    </cofactor>
</comment>
<dbReference type="FunFam" id="3.30.465.10:FF:000001">
    <property type="entry name" value="D-2-hydroxyglutarate dehydrogenase, mitochondrial"/>
    <property type="match status" value="1"/>
</dbReference>
<evidence type="ECO:0000256" key="3">
    <source>
        <dbReference type="ARBA" id="ARBA00022630"/>
    </source>
</evidence>
<dbReference type="PANTHER" id="PTHR43716:SF1">
    <property type="entry name" value="D-2-HYDROXYGLUTARATE DEHYDROGENASE, MITOCHONDRIAL"/>
    <property type="match status" value="1"/>
</dbReference>
<evidence type="ECO:0000313" key="8">
    <source>
        <dbReference type="EMBL" id="KAG6702825.1"/>
    </source>
</evidence>
<proteinExistence type="inferred from homology"/>
<dbReference type="EMBL" id="CM031831">
    <property type="protein sequence ID" value="KAG6702825.1"/>
    <property type="molecule type" value="Genomic_DNA"/>
</dbReference>
<protein>
    <recommendedName>
        <fullName evidence="6">D-2-hydroxyglutarate dehydrogenase</fullName>
        <ecNumber evidence="6">1.1.99.39</ecNumber>
    </recommendedName>
</protein>
<dbReference type="PANTHER" id="PTHR43716">
    <property type="entry name" value="D-2-HYDROXYGLUTARATE DEHYDROGENASE, MITOCHONDRIAL"/>
    <property type="match status" value="1"/>
</dbReference>
<keyword evidence="3" id="KW-0285">Flavoprotein</keyword>
<gene>
    <name evidence="8" type="ORF">I3842_07G055800</name>
</gene>
<dbReference type="FunFam" id="3.30.70.2190:FF:000001">
    <property type="entry name" value="D-2-hydroxyglutarate dehydrogenase mitochondrial"/>
    <property type="match status" value="1"/>
</dbReference>
<reference evidence="8" key="1">
    <citation type="submission" date="2021-01" db="EMBL/GenBank/DDBJ databases">
        <authorList>
            <person name="Lovell J.T."/>
            <person name="Bentley N."/>
            <person name="Bhattarai G."/>
            <person name="Jenkins J.W."/>
            <person name="Sreedasyam A."/>
            <person name="Alarcon Y."/>
            <person name="Bock C."/>
            <person name="Boston L."/>
            <person name="Carlson J."/>
            <person name="Cervantes K."/>
            <person name="Clermont K."/>
            <person name="Krom N."/>
            <person name="Kubenka K."/>
            <person name="Mamidi S."/>
            <person name="Mattison C."/>
            <person name="Monteros M."/>
            <person name="Pisani C."/>
            <person name="Plott C."/>
            <person name="Rajasekar S."/>
            <person name="Rhein H.S."/>
            <person name="Rohla C."/>
            <person name="Song M."/>
            <person name="Hilaire R.S."/>
            <person name="Shu S."/>
            <person name="Wells L."/>
            <person name="Wang X."/>
            <person name="Webber J."/>
            <person name="Heerema R.J."/>
            <person name="Klein P."/>
            <person name="Conner P."/>
            <person name="Grauke L."/>
            <person name="Grimwood J."/>
            <person name="Schmutz J."/>
            <person name="Randall J.J."/>
        </authorList>
    </citation>
    <scope>NUCLEOTIDE SEQUENCE</scope>
    <source>
        <tissue evidence="8">Leaf</tissue>
    </source>
</reference>
<dbReference type="AlphaFoldDB" id="A0A922EIY6"/>
<evidence type="ECO:0000256" key="5">
    <source>
        <dbReference type="ARBA" id="ARBA00023002"/>
    </source>
</evidence>
<dbReference type="InterPro" id="IPR004113">
    <property type="entry name" value="FAD-bd_oxidored_4_C"/>
</dbReference>
<keyword evidence="4" id="KW-0274">FAD</keyword>
<dbReference type="FunFam" id="1.10.45.10:FF:000001">
    <property type="entry name" value="D-lactate dehydrogenase mitochondrial"/>
    <property type="match status" value="1"/>
</dbReference>
<dbReference type="GO" id="GO:0071949">
    <property type="term" value="F:FAD binding"/>
    <property type="evidence" value="ECO:0007669"/>
    <property type="project" value="InterPro"/>
</dbReference>
<evidence type="ECO:0000313" key="9">
    <source>
        <dbReference type="Proteomes" id="UP000811246"/>
    </source>
</evidence>
<dbReference type="GO" id="GO:0051990">
    <property type="term" value="F:(R)-2-hydroxyglutarate dehydrogenase activity"/>
    <property type="evidence" value="ECO:0007669"/>
    <property type="project" value="UniProtKB-EC"/>
</dbReference>
<accession>A0A922EIY6</accession>
<evidence type="ECO:0000256" key="2">
    <source>
        <dbReference type="ARBA" id="ARBA00008000"/>
    </source>
</evidence>
<dbReference type="PROSITE" id="PS51387">
    <property type="entry name" value="FAD_PCMH"/>
    <property type="match status" value="1"/>
</dbReference>
<keyword evidence="5" id="KW-0560">Oxidoreductase</keyword>
<comment type="caution">
    <text evidence="8">The sequence shown here is derived from an EMBL/GenBank/DDBJ whole genome shotgun (WGS) entry which is preliminary data.</text>
</comment>
<dbReference type="InterPro" id="IPR006094">
    <property type="entry name" value="Oxid_FAD_bind_N"/>
</dbReference>